<proteinExistence type="predicted"/>
<dbReference type="PANTHER" id="PTHR43674:SF16">
    <property type="entry name" value="CARBON-NITROGEN FAMILY, PUTATIVE (AFU_ORTHOLOGUE AFUA_5G02350)-RELATED"/>
    <property type="match status" value="1"/>
</dbReference>
<dbReference type="RefSeq" id="WP_256319475.1">
    <property type="nucleotide sequence ID" value="NZ_JANFYG010000028.1"/>
</dbReference>
<dbReference type="PANTHER" id="PTHR43674">
    <property type="entry name" value="NITRILASE C965.09-RELATED"/>
    <property type="match status" value="1"/>
</dbReference>
<evidence type="ECO:0000256" key="1">
    <source>
        <dbReference type="ARBA" id="ARBA00022801"/>
    </source>
</evidence>
<sequence length="300" mass="33323">MAKMKLAAVSMVSIPDKTANLEKMLSYVDKAADQGTNLIAFPELCLPGLHPAFNMVSALPPASAYWFEAAEYVPEGPSVQSLIDKAKERDIYITWTMVERDSQFRNKTYNCAVLVGPEGFVGKYRKCHQPGTERLYLQRGNEIPVFDTKLGKIGLMICFDRVWAEFSRCLKLQGAEIIVAMSAWPGDIRGDMTTHGVELFMNAAFMNAYTNSVVMVDCCACSPDGIQTVMEGLELGHSSIRDTTGRPLAMTGWDEEMCIAEVDPIASMDSTYASQGLTGNDYIRDLRPDLYLPIYENYAK</sequence>
<evidence type="ECO:0000313" key="4">
    <source>
        <dbReference type="Proteomes" id="UP001200313"/>
    </source>
</evidence>
<dbReference type="Gene3D" id="3.60.110.10">
    <property type="entry name" value="Carbon-nitrogen hydrolase"/>
    <property type="match status" value="1"/>
</dbReference>
<dbReference type="PROSITE" id="PS50263">
    <property type="entry name" value="CN_HYDROLASE"/>
    <property type="match status" value="1"/>
</dbReference>
<keyword evidence="1 3" id="KW-0378">Hydrolase</keyword>
<evidence type="ECO:0000313" key="3">
    <source>
        <dbReference type="EMBL" id="MCG4528949.1"/>
    </source>
</evidence>
<dbReference type="InterPro" id="IPR036526">
    <property type="entry name" value="C-N_Hydrolase_sf"/>
</dbReference>
<dbReference type="InterPro" id="IPR003010">
    <property type="entry name" value="C-N_Hydrolase"/>
</dbReference>
<dbReference type="InterPro" id="IPR050345">
    <property type="entry name" value="Aliph_Amidase/BUP"/>
</dbReference>
<name>A0ABS9MDQ9_9FIRM</name>
<accession>A0ABS9MDQ9</accession>
<keyword evidence="4" id="KW-1185">Reference proteome</keyword>
<feature type="domain" description="CN hydrolase" evidence="2">
    <location>
        <begin position="4"/>
        <end position="264"/>
    </location>
</feature>
<gene>
    <name evidence="3" type="ORF">L0P79_18085</name>
</gene>
<protein>
    <submittedName>
        <fullName evidence="3">Carbon-nitrogen hydrolase family protein</fullName>
    </submittedName>
</protein>
<dbReference type="Pfam" id="PF00795">
    <property type="entry name" value="CN_hydrolase"/>
    <property type="match status" value="1"/>
</dbReference>
<organism evidence="3 4">
    <name type="scientific">Intestinimonas massiliensis</name>
    <name type="common">ex Afouda et al. 2020</name>
    <dbReference type="NCBI Taxonomy" id="1673721"/>
    <lineage>
        <taxon>Bacteria</taxon>
        <taxon>Bacillati</taxon>
        <taxon>Bacillota</taxon>
        <taxon>Clostridia</taxon>
        <taxon>Eubacteriales</taxon>
        <taxon>Intestinimonas</taxon>
    </lineage>
</organism>
<dbReference type="Proteomes" id="UP001200313">
    <property type="component" value="Unassembled WGS sequence"/>
</dbReference>
<dbReference type="CDD" id="cd07197">
    <property type="entry name" value="nitrilase"/>
    <property type="match status" value="1"/>
</dbReference>
<evidence type="ECO:0000259" key="2">
    <source>
        <dbReference type="PROSITE" id="PS50263"/>
    </source>
</evidence>
<dbReference type="GO" id="GO:0016787">
    <property type="term" value="F:hydrolase activity"/>
    <property type="evidence" value="ECO:0007669"/>
    <property type="project" value="UniProtKB-KW"/>
</dbReference>
<reference evidence="3 4" key="1">
    <citation type="submission" date="2022-01" db="EMBL/GenBank/DDBJ databases">
        <title>Collection of gut derived symbiotic bacterial strains cultured from healthy donors.</title>
        <authorList>
            <person name="Lin H."/>
            <person name="Kohout C."/>
            <person name="Waligurski E."/>
            <person name="Pamer E.G."/>
        </authorList>
    </citation>
    <scope>NUCLEOTIDE SEQUENCE [LARGE SCALE GENOMIC DNA]</scope>
    <source>
        <strain evidence="3 4">DFI.3.7</strain>
    </source>
</reference>
<comment type="caution">
    <text evidence="3">The sequence shown here is derived from an EMBL/GenBank/DDBJ whole genome shotgun (WGS) entry which is preliminary data.</text>
</comment>
<dbReference type="SUPFAM" id="SSF56317">
    <property type="entry name" value="Carbon-nitrogen hydrolase"/>
    <property type="match status" value="1"/>
</dbReference>
<dbReference type="EMBL" id="JAKNJB010000051">
    <property type="protein sequence ID" value="MCG4528949.1"/>
    <property type="molecule type" value="Genomic_DNA"/>
</dbReference>